<reference evidence="3" key="1">
    <citation type="submission" date="2020-12" db="EMBL/GenBank/DDBJ databases">
        <title>Bacterial taxonomy.</title>
        <authorList>
            <person name="Pan X."/>
        </authorList>
    </citation>
    <scope>NUCLEOTIDE SEQUENCE</scope>
    <source>
        <strain evidence="3">B2012</strain>
    </source>
</reference>
<protein>
    <submittedName>
        <fullName evidence="3">Glycosyltransferase family 4 protein</fullName>
    </submittedName>
</protein>
<keyword evidence="4" id="KW-1185">Reference proteome</keyword>
<feature type="domain" description="Glycosyl transferase family 1" evidence="1">
    <location>
        <begin position="186"/>
        <end position="362"/>
    </location>
</feature>
<accession>A0A934ML87</accession>
<dbReference type="CDD" id="cd03819">
    <property type="entry name" value="GT4_WavL-like"/>
    <property type="match status" value="1"/>
</dbReference>
<organism evidence="3 4">
    <name type="scientific">Acuticoccus mangrovi</name>
    <dbReference type="NCBI Taxonomy" id="2796142"/>
    <lineage>
        <taxon>Bacteria</taxon>
        <taxon>Pseudomonadati</taxon>
        <taxon>Pseudomonadota</taxon>
        <taxon>Alphaproteobacteria</taxon>
        <taxon>Hyphomicrobiales</taxon>
        <taxon>Amorphaceae</taxon>
        <taxon>Acuticoccus</taxon>
    </lineage>
</organism>
<dbReference type="InterPro" id="IPR001296">
    <property type="entry name" value="Glyco_trans_1"/>
</dbReference>
<name>A0A934ML87_9HYPH</name>
<dbReference type="SUPFAM" id="SSF53756">
    <property type="entry name" value="UDP-Glycosyltransferase/glycogen phosphorylase"/>
    <property type="match status" value="1"/>
</dbReference>
<dbReference type="AlphaFoldDB" id="A0A934ML87"/>
<dbReference type="Gene3D" id="3.40.50.2000">
    <property type="entry name" value="Glycogen Phosphorylase B"/>
    <property type="match status" value="2"/>
</dbReference>
<dbReference type="RefSeq" id="WP_198882022.1">
    <property type="nucleotide sequence ID" value="NZ_JAEKJA010000007.1"/>
</dbReference>
<dbReference type="Pfam" id="PF00534">
    <property type="entry name" value="Glycos_transf_1"/>
    <property type="match status" value="1"/>
</dbReference>
<comment type="caution">
    <text evidence="3">The sequence shown here is derived from an EMBL/GenBank/DDBJ whole genome shotgun (WGS) entry which is preliminary data.</text>
</comment>
<sequence length="393" mass="42784">MSARPMTILQVVPELGTGGAERTTIDIAAALVAQGDRALVVSEGGRMLDELLATGAEHIMMPVATKSLLPMRANASRLADLMEQEGVDIIHARSRAPAWSSLWAASWTYRPFVTTYHGAYNERTILKNRYNSVMARGDIVIANSGFTAKLVAKRHPFAASRLVTIHRGIDLTAFEADAGARGMELRRRWHVDPRVPVLINVARLTPWKGQEVLLDAVALLAHKHTGPWVCVLAGDEQGRTDYRDKLINKARALDIEKRVRLVGHVDDVPGAMAAATIAVQPSIEPEAFGRAAVEAQAARLPVVVTDLGAVRETVLAPPEVGRDKRTGWRVPPRDAHALADALFEALMASHDTRDAIGRRGRAHALANFSLDAMKRKTLGVYHSLLEDGVSALY</sequence>
<feature type="domain" description="Glycosyltransferase subfamily 4-like N-terminal" evidence="2">
    <location>
        <begin position="18"/>
        <end position="172"/>
    </location>
</feature>
<dbReference type="Proteomes" id="UP000609531">
    <property type="component" value="Unassembled WGS sequence"/>
</dbReference>
<evidence type="ECO:0000313" key="4">
    <source>
        <dbReference type="Proteomes" id="UP000609531"/>
    </source>
</evidence>
<dbReference type="GO" id="GO:0016758">
    <property type="term" value="F:hexosyltransferase activity"/>
    <property type="evidence" value="ECO:0007669"/>
    <property type="project" value="TreeGrafter"/>
</dbReference>
<gene>
    <name evidence="3" type="ORF">JCR33_10625</name>
</gene>
<proteinExistence type="predicted"/>
<dbReference type="PANTHER" id="PTHR45947:SF3">
    <property type="entry name" value="SULFOQUINOVOSYL TRANSFERASE SQD2"/>
    <property type="match status" value="1"/>
</dbReference>
<dbReference type="InterPro" id="IPR050194">
    <property type="entry name" value="Glycosyltransferase_grp1"/>
</dbReference>
<dbReference type="PANTHER" id="PTHR45947">
    <property type="entry name" value="SULFOQUINOVOSYL TRANSFERASE SQD2"/>
    <property type="match status" value="1"/>
</dbReference>
<dbReference type="InterPro" id="IPR028098">
    <property type="entry name" value="Glyco_trans_4-like_N"/>
</dbReference>
<dbReference type="Pfam" id="PF13439">
    <property type="entry name" value="Glyco_transf_4"/>
    <property type="match status" value="1"/>
</dbReference>
<evidence type="ECO:0000313" key="3">
    <source>
        <dbReference type="EMBL" id="MBJ3776144.1"/>
    </source>
</evidence>
<dbReference type="EMBL" id="JAEKJA010000007">
    <property type="protein sequence ID" value="MBJ3776144.1"/>
    <property type="molecule type" value="Genomic_DNA"/>
</dbReference>
<evidence type="ECO:0000259" key="2">
    <source>
        <dbReference type="Pfam" id="PF13439"/>
    </source>
</evidence>
<evidence type="ECO:0000259" key="1">
    <source>
        <dbReference type="Pfam" id="PF00534"/>
    </source>
</evidence>